<dbReference type="EMBL" id="JAHESE010000002">
    <property type="protein sequence ID" value="MBT1707441.1"/>
    <property type="molecule type" value="Genomic_DNA"/>
</dbReference>
<feature type="chain" id="PRO_5042872352" evidence="2">
    <location>
        <begin position="24"/>
        <end position="494"/>
    </location>
</feature>
<evidence type="ECO:0000256" key="2">
    <source>
        <dbReference type="SAM" id="SignalP"/>
    </source>
</evidence>
<dbReference type="RefSeq" id="WP_254083030.1">
    <property type="nucleotide sequence ID" value="NZ_JAHESE010000002.1"/>
</dbReference>
<dbReference type="NCBIfam" id="TIGR03519">
    <property type="entry name" value="T9SS_PorP_fam"/>
    <property type="match status" value="1"/>
</dbReference>
<organism evidence="3 4">
    <name type="scientific">Dawidia cretensis</name>
    <dbReference type="NCBI Taxonomy" id="2782350"/>
    <lineage>
        <taxon>Bacteria</taxon>
        <taxon>Pseudomonadati</taxon>
        <taxon>Bacteroidota</taxon>
        <taxon>Cytophagia</taxon>
        <taxon>Cytophagales</taxon>
        <taxon>Chryseotaleaceae</taxon>
        <taxon>Dawidia</taxon>
    </lineage>
</organism>
<evidence type="ECO:0000313" key="4">
    <source>
        <dbReference type="Proteomes" id="UP001319080"/>
    </source>
</evidence>
<feature type="compositionally biased region" description="Basic and acidic residues" evidence="1">
    <location>
        <begin position="354"/>
        <end position="375"/>
    </location>
</feature>
<comment type="caution">
    <text evidence="3">The sequence shown here is derived from an EMBL/GenBank/DDBJ whole genome shotgun (WGS) entry which is preliminary data.</text>
</comment>
<dbReference type="Pfam" id="PF11751">
    <property type="entry name" value="PorP_SprF"/>
    <property type="match status" value="1"/>
</dbReference>
<dbReference type="InterPro" id="IPR019861">
    <property type="entry name" value="PorP/SprF_Bacteroidetes"/>
</dbReference>
<proteinExistence type="predicted"/>
<sequence>MIKFYRTICLSGLLLLCCARVQAQNYPLYNQFLANPYFYNPSFAANNGYSELNLLYRKQWSGIDDAPEVNGFALQYATRNNISLGFNFYTEKSVVYKSSSGMLTFAYKVPLTSDSYLKFGLSGGLGVSSLDMDAINEAGTNTGLDPALANAAGTTYALRGNFGVHYRFRNFTLGFALPNIFESHENDTMQVNDVKVSRLSDQLFTLSYKALLSDKFTVEPYVLYRRLNAIQDQKEASVLLYYRNQIWVGGGYRLNYGPTLTIGMALRDIVRVGYSYEIPASQKAISTYGSHEVQLQIRLGKPKGPKSKTAATALTQVELDSVKAQIDSIKTAKQEADIKARNERLEREEAEAALAKERKERERLEKERQATEKDNQVAAPVTEPVPPTQPVVPDNSDKETKKKANEAIRLTPPGHLSPGIYVVVGAFKVHEHALDYQRKALAAGFPTQLGVGKKGLYYVYVYTSNYLESSRKMRDHIRQLRVLDFKKAWVMEVD</sequence>
<name>A0AAP2GNF0_9BACT</name>
<evidence type="ECO:0000313" key="3">
    <source>
        <dbReference type="EMBL" id="MBT1707441.1"/>
    </source>
</evidence>
<feature type="region of interest" description="Disordered" evidence="1">
    <location>
        <begin position="345"/>
        <end position="399"/>
    </location>
</feature>
<reference evidence="3 4" key="1">
    <citation type="submission" date="2021-05" db="EMBL/GenBank/DDBJ databases">
        <title>A Polyphasic approach of four new species of the genus Ohtaekwangia: Ohtaekwangia histidinii sp. nov., Ohtaekwangia cretensis sp. nov., Ohtaekwangia indiensis sp. nov., Ohtaekwangia reichenbachii sp. nov. from diverse environment.</title>
        <authorList>
            <person name="Octaviana S."/>
        </authorList>
    </citation>
    <scope>NUCLEOTIDE SEQUENCE [LARGE SCALE GENOMIC DNA]</scope>
    <source>
        <strain evidence="3 4">PWU5</strain>
    </source>
</reference>
<accession>A0AAP2GNF0</accession>
<feature type="signal peptide" evidence="2">
    <location>
        <begin position="1"/>
        <end position="23"/>
    </location>
</feature>
<keyword evidence="4" id="KW-1185">Reference proteome</keyword>
<dbReference type="Proteomes" id="UP001319080">
    <property type="component" value="Unassembled WGS sequence"/>
</dbReference>
<protein>
    <submittedName>
        <fullName evidence="3">PorP/SprF family type IX secretion system membrane protein</fullName>
    </submittedName>
</protein>
<gene>
    <name evidence="3" type="ORF">KK062_04375</name>
</gene>
<keyword evidence="2" id="KW-0732">Signal</keyword>
<evidence type="ECO:0000256" key="1">
    <source>
        <dbReference type="SAM" id="MobiDB-lite"/>
    </source>
</evidence>
<dbReference type="AlphaFoldDB" id="A0AAP2GNF0"/>